<evidence type="ECO:0000313" key="2">
    <source>
        <dbReference type="Proteomes" id="UP000053319"/>
    </source>
</evidence>
<name>R7SW45_DICSQ</name>
<dbReference type="Proteomes" id="UP000053319">
    <property type="component" value="Unassembled WGS sequence"/>
</dbReference>
<dbReference type="AlphaFoldDB" id="R7SW45"/>
<dbReference type="RefSeq" id="XP_007367203.1">
    <property type="nucleotide sequence ID" value="XM_007367141.1"/>
</dbReference>
<dbReference type="EMBL" id="JH719419">
    <property type="protein sequence ID" value="EJF59990.1"/>
    <property type="molecule type" value="Genomic_DNA"/>
</dbReference>
<sequence>MLEVVIAVMSQYAIPLLGCDVASRCCESEHTMTNACAEITLERLALTNLGSCSYCPARLGLDRNSSVLRTQLLELTWLQHHNIDGNRTPQ</sequence>
<dbReference type="KEGG" id="dsq:DICSQDRAFT_137851"/>
<organism evidence="1 2">
    <name type="scientific">Dichomitus squalens (strain LYAD-421)</name>
    <name type="common">Western red white-rot fungus</name>
    <dbReference type="NCBI Taxonomy" id="732165"/>
    <lineage>
        <taxon>Eukaryota</taxon>
        <taxon>Fungi</taxon>
        <taxon>Dikarya</taxon>
        <taxon>Basidiomycota</taxon>
        <taxon>Agaricomycotina</taxon>
        <taxon>Agaricomycetes</taxon>
        <taxon>Polyporales</taxon>
        <taxon>Polyporaceae</taxon>
        <taxon>Dichomitus</taxon>
    </lineage>
</organism>
<gene>
    <name evidence="1" type="ORF">DICSQDRAFT_137851</name>
</gene>
<protein>
    <submittedName>
        <fullName evidence="1">Uncharacterized protein</fullName>
    </submittedName>
</protein>
<dbReference type="GeneID" id="18835669"/>
<dbReference type="HOGENOM" id="CLU_2440816_0_0_1"/>
<evidence type="ECO:0000313" key="1">
    <source>
        <dbReference type="EMBL" id="EJF59990.1"/>
    </source>
</evidence>
<accession>R7SW45</accession>
<proteinExistence type="predicted"/>
<reference evidence="1 2" key="1">
    <citation type="journal article" date="2012" name="Science">
        <title>The Paleozoic origin of enzymatic lignin decomposition reconstructed from 31 fungal genomes.</title>
        <authorList>
            <person name="Floudas D."/>
            <person name="Binder M."/>
            <person name="Riley R."/>
            <person name="Barry K."/>
            <person name="Blanchette R.A."/>
            <person name="Henrissat B."/>
            <person name="Martinez A.T."/>
            <person name="Otillar R."/>
            <person name="Spatafora J.W."/>
            <person name="Yadav J.S."/>
            <person name="Aerts A."/>
            <person name="Benoit I."/>
            <person name="Boyd A."/>
            <person name="Carlson A."/>
            <person name="Copeland A."/>
            <person name="Coutinho P.M."/>
            <person name="de Vries R.P."/>
            <person name="Ferreira P."/>
            <person name="Findley K."/>
            <person name="Foster B."/>
            <person name="Gaskell J."/>
            <person name="Glotzer D."/>
            <person name="Gorecki P."/>
            <person name="Heitman J."/>
            <person name="Hesse C."/>
            <person name="Hori C."/>
            <person name="Igarashi K."/>
            <person name="Jurgens J.A."/>
            <person name="Kallen N."/>
            <person name="Kersten P."/>
            <person name="Kohler A."/>
            <person name="Kuees U."/>
            <person name="Kumar T.K.A."/>
            <person name="Kuo A."/>
            <person name="LaButti K."/>
            <person name="Larrondo L.F."/>
            <person name="Lindquist E."/>
            <person name="Ling A."/>
            <person name="Lombard V."/>
            <person name="Lucas S."/>
            <person name="Lundell T."/>
            <person name="Martin R."/>
            <person name="McLaughlin D.J."/>
            <person name="Morgenstern I."/>
            <person name="Morin E."/>
            <person name="Murat C."/>
            <person name="Nagy L.G."/>
            <person name="Nolan M."/>
            <person name="Ohm R.A."/>
            <person name="Patyshakuliyeva A."/>
            <person name="Rokas A."/>
            <person name="Ruiz-Duenas F.J."/>
            <person name="Sabat G."/>
            <person name="Salamov A."/>
            <person name="Samejima M."/>
            <person name="Schmutz J."/>
            <person name="Slot J.C."/>
            <person name="St John F."/>
            <person name="Stenlid J."/>
            <person name="Sun H."/>
            <person name="Sun S."/>
            <person name="Syed K."/>
            <person name="Tsang A."/>
            <person name="Wiebenga A."/>
            <person name="Young D."/>
            <person name="Pisabarro A."/>
            <person name="Eastwood D.C."/>
            <person name="Martin F."/>
            <person name="Cullen D."/>
            <person name="Grigoriev I.V."/>
            <person name="Hibbett D.S."/>
        </authorList>
    </citation>
    <scope>NUCLEOTIDE SEQUENCE [LARGE SCALE GENOMIC DNA]</scope>
    <source>
        <strain evidence="1 2">LYAD-421 SS1</strain>
    </source>
</reference>